<dbReference type="AlphaFoldDB" id="A0A2G9TXQ1"/>
<comment type="similarity">
    <text evidence="1">Belongs to the glycosyl hydrolase 31 family.</text>
</comment>
<keyword evidence="1" id="KW-0326">Glycosidase</keyword>
<evidence type="ECO:0000313" key="4">
    <source>
        <dbReference type="Proteomes" id="UP000230423"/>
    </source>
</evidence>
<gene>
    <name evidence="3" type="ORF">TELCIR_15713</name>
</gene>
<organism evidence="3 4">
    <name type="scientific">Teladorsagia circumcincta</name>
    <name type="common">Brown stomach worm</name>
    <name type="synonym">Ostertagia circumcincta</name>
    <dbReference type="NCBI Taxonomy" id="45464"/>
    <lineage>
        <taxon>Eukaryota</taxon>
        <taxon>Metazoa</taxon>
        <taxon>Ecdysozoa</taxon>
        <taxon>Nematoda</taxon>
        <taxon>Chromadorea</taxon>
        <taxon>Rhabditida</taxon>
        <taxon>Rhabditina</taxon>
        <taxon>Rhabditomorpha</taxon>
        <taxon>Strongyloidea</taxon>
        <taxon>Trichostrongylidae</taxon>
        <taxon>Teladorsagia</taxon>
    </lineage>
</organism>
<dbReference type="GO" id="GO:0004553">
    <property type="term" value="F:hydrolase activity, hydrolyzing O-glycosyl compounds"/>
    <property type="evidence" value="ECO:0007669"/>
    <property type="project" value="InterPro"/>
</dbReference>
<dbReference type="Proteomes" id="UP000230423">
    <property type="component" value="Unassembled WGS sequence"/>
</dbReference>
<dbReference type="Pfam" id="PF01055">
    <property type="entry name" value="Glyco_hydro_31_2nd"/>
    <property type="match status" value="1"/>
</dbReference>
<keyword evidence="4" id="KW-1185">Reference proteome</keyword>
<name>A0A2G9TXQ1_TELCI</name>
<accession>A0A2G9TXQ1</accession>
<dbReference type="Gene3D" id="3.20.20.80">
    <property type="entry name" value="Glycosidases"/>
    <property type="match status" value="1"/>
</dbReference>
<keyword evidence="1" id="KW-0378">Hydrolase</keyword>
<protein>
    <recommendedName>
        <fullName evidence="2">Glycoside hydrolase family 31 TIM barrel domain-containing protein</fullName>
    </recommendedName>
</protein>
<evidence type="ECO:0000256" key="1">
    <source>
        <dbReference type="RuleBase" id="RU361185"/>
    </source>
</evidence>
<reference evidence="3 4" key="1">
    <citation type="submission" date="2015-09" db="EMBL/GenBank/DDBJ databases">
        <title>Draft genome of the parasitic nematode Teladorsagia circumcincta isolate WARC Sus (inbred).</title>
        <authorList>
            <person name="Mitreva M."/>
        </authorList>
    </citation>
    <scope>NUCLEOTIDE SEQUENCE [LARGE SCALE GENOMIC DNA]</scope>
    <source>
        <strain evidence="3 4">S</strain>
    </source>
</reference>
<dbReference type="OrthoDB" id="1334205at2759"/>
<sequence>MLIIEKLSRYGYKDLDDLKTTIERNMKAGIPLETVVVDIDFMDRYKMFTVGKKIFARKKTAVGVLPRLSTPIRAWHKPPKTDDIQ</sequence>
<evidence type="ECO:0000259" key="2">
    <source>
        <dbReference type="Pfam" id="PF01055"/>
    </source>
</evidence>
<dbReference type="InterPro" id="IPR000322">
    <property type="entry name" value="Glyco_hydro_31_TIM"/>
</dbReference>
<dbReference type="GO" id="GO:0005975">
    <property type="term" value="P:carbohydrate metabolic process"/>
    <property type="evidence" value="ECO:0007669"/>
    <property type="project" value="InterPro"/>
</dbReference>
<evidence type="ECO:0000313" key="3">
    <source>
        <dbReference type="EMBL" id="PIO62715.1"/>
    </source>
</evidence>
<feature type="domain" description="Glycoside hydrolase family 31 TIM barrel" evidence="2">
    <location>
        <begin position="7"/>
        <end position="62"/>
    </location>
</feature>
<dbReference type="EMBL" id="KZ351755">
    <property type="protein sequence ID" value="PIO62715.1"/>
    <property type="molecule type" value="Genomic_DNA"/>
</dbReference>
<proteinExistence type="inferred from homology"/>